<dbReference type="PROSITE" id="PS00840">
    <property type="entry name" value="SUMT_2"/>
    <property type="match status" value="1"/>
</dbReference>
<proteinExistence type="inferred from homology"/>
<dbReference type="InterPro" id="IPR000878">
    <property type="entry name" value="4pyrrol_Mease"/>
</dbReference>
<dbReference type="GO" id="GO:0032259">
    <property type="term" value="P:methylation"/>
    <property type="evidence" value="ECO:0007669"/>
    <property type="project" value="UniProtKB-KW"/>
</dbReference>
<evidence type="ECO:0000256" key="6">
    <source>
        <dbReference type="ARBA" id="ARBA00022691"/>
    </source>
</evidence>
<evidence type="ECO:0000313" key="10">
    <source>
        <dbReference type="Proteomes" id="UP000070160"/>
    </source>
</evidence>
<evidence type="ECO:0000256" key="4">
    <source>
        <dbReference type="ARBA" id="ARBA00022603"/>
    </source>
</evidence>
<dbReference type="Gene3D" id="3.40.1010.10">
    <property type="entry name" value="Cobalt-precorrin-4 Transmethylase, Domain 1"/>
    <property type="match status" value="1"/>
</dbReference>
<keyword evidence="10" id="KW-1185">Reference proteome</keyword>
<keyword evidence="4 7" id="KW-0489">Methyltransferase</keyword>
<dbReference type="InterPro" id="IPR050161">
    <property type="entry name" value="Siro_Cobalamin_biosynth"/>
</dbReference>
<dbReference type="GO" id="GO:0046026">
    <property type="term" value="F:precorrin-4 C11-methyltransferase activity"/>
    <property type="evidence" value="ECO:0007669"/>
    <property type="project" value="InterPro"/>
</dbReference>
<comment type="caution">
    <text evidence="9">The sequence shown here is derived from an EMBL/GenBank/DDBJ whole genome shotgun (WGS) entry which is preliminary data.</text>
</comment>
<dbReference type="NCBIfam" id="TIGR01465">
    <property type="entry name" value="cobM_cbiF"/>
    <property type="match status" value="1"/>
</dbReference>
<evidence type="ECO:0000256" key="3">
    <source>
        <dbReference type="ARBA" id="ARBA00022573"/>
    </source>
</evidence>
<dbReference type="AlphaFoldDB" id="A0A134CF37"/>
<keyword evidence="3" id="KW-0169">Cobalamin biosynthesis</keyword>
<sequence>MKGGNKMSSTGDKIGQVYFVGAGPGAVDLITVRGKNLLEKADCVIYAGSLVNPEILSYVPSVCRIYNSAIMTLEEVLVVMCREYKKGSRVIRLHTGDPSVYGAIREQMDALRQAGIPFSIVPGVSSFCAAAAAAQLEYTLPGVSQSVIITRMQGRTPVPDKQQIQDYVEHGATLVIFLSSHMLRELQSVLLKSGMAADMPAMIVYKASWPEEKVLSCTVQTLADTGEKEEIHHTALIVIGRVLLDGYERSLLYHPNFSHHFRKGKKGEKDYD</sequence>
<dbReference type="InterPro" id="IPR003043">
    <property type="entry name" value="Uropor_MeTrfase_CS"/>
</dbReference>
<keyword evidence="6" id="KW-0949">S-adenosyl-L-methionine</keyword>
<evidence type="ECO:0000256" key="1">
    <source>
        <dbReference type="ARBA" id="ARBA00004953"/>
    </source>
</evidence>
<protein>
    <submittedName>
        <fullName evidence="9">Precorrin-4 C(11)-methyltransferase</fullName>
    </submittedName>
</protein>
<dbReference type="InterPro" id="IPR006362">
    <property type="entry name" value="Cbl_synth_CobM/CibF"/>
</dbReference>
<dbReference type="Proteomes" id="UP000070160">
    <property type="component" value="Unassembled WGS sequence"/>
</dbReference>
<dbReference type="CDD" id="cd11641">
    <property type="entry name" value="Precorrin-4_C11-MT"/>
    <property type="match status" value="1"/>
</dbReference>
<dbReference type="UniPathway" id="UPA00148"/>
<name>A0A134CF37_9FIRM</name>
<dbReference type="PANTHER" id="PTHR45790:SF4">
    <property type="entry name" value="COBALT-PRECORRIN-4 C(11)-METHYLTRANSFERASE"/>
    <property type="match status" value="1"/>
</dbReference>
<dbReference type="Gene3D" id="3.30.950.10">
    <property type="entry name" value="Methyltransferase, Cobalt-precorrin-4 Transmethylase, Domain 2"/>
    <property type="match status" value="1"/>
</dbReference>
<comment type="pathway">
    <text evidence="1">Cofactor biosynthesis; adenosylcobalamin biosynthesis.</text>
</comment>
<dbReference type="PATRIC" id="fig|1588748.3.peg.893"/>
<evidence type="ECO:0000256" key="7">
    <source>
        <dbReference type="RuleBase" id="RU003960"/>
    </source>
</evidence>
<organism evidence="9 10">
    <name type="scientific">Megasphaera hutchinsoni</name>
    <dbReference type="NCBI Taxonomy" id="1588748"/>
    <lineage>
        <taxon>Bacteria</taxon>
        <taxon>Bacillati</taxon>
        <taxon>Bacillota</taxon>
        <taxon>Negativicutes</taxon>
        <taxon>Veillonellales</taxon>
        <taxon>Veillonellaceae</taxon>
        <taxon>Megasphaera</taxon>
    </lineage>
</organism>
<dbReference type="EMBL" id="LSDT01000043">
    <property type="protein sequence ID" value="KXB90848.1"/>
    <property type="molecule type" value="Genomic_DNA"/>
</dbReference>
<gene>
    <name evidence="9" type="ORF">HMPREF3182_00929</name>
</gene>
<evidence type="ECO:0000256" key="2">
    <source>
        <dbReference type="ARBA" id="ARBA00005879"/>
    </source>
</evidence>
<dbReference type="Pfam" id="PF00590">
    <property type="entry name" value="TP_methylase"/>
    <property type="match status" value="1"/>
</dbReference>
<dbReference type="PROSITE" id="PS00839">
    <property type="entry name" value="SUMT_1"/>
    <property type="match status" value="1"/>
</dbReference>
<dbReference type="GO" id="GO:0009236">
    <property type="term" value="P:cobalamin biosynthetic process"/>
    <property type="evidence" value="ECO:0007669"/>
    <property type="project" value="UniProtKB-UniPathway"/>
</dbReference>
<dbReference type="PANTHER" id="PTHR45790">
    <property type="entry name" value="SIROHEME SYNTHASE-RELATED"/>
    <property type="match status" value="1"/>
</dbReference>
<accession>A0A134CF37</accession>
<keyword evidence="5 7" id="KW-0808">Transferase</keyword>
<dbReference type="SUPFAM" id="SSF53790">
    <property type="entry name" value="Tetrapyrrole methylase"/>
    <property type="match status" value="1"/>
</dbReference>
<dbReference type="STRING" id="1588748.HMPREF3182_00929"/>
<comment type="similarity">
    <text evidence="2 7">Belongs to the precorrin methyltransferase family.</text>
</comment>
<evidence type="ECO:0000256" key="5">
    <source>
        <dbReference type="ARBA" id="ARBA00022679"/>
    </source>
</evidence>
<dbReference type="InterPro" id="IPR035996">
    <property type="entry name" value="4pyrrol_Methylase_sf"/>
</dbReference>
<dbReference type="InterPro" id="IPR014776">
    <property type="entry name" value="4pyrrole_Mease_sub2"/>
</dbReference>
<feature type="domain" description="Tetrapyrrole methylase" evidence="8">
    <location>
        <begin position="17"/>
        <end position="222"/>
    </location>
</feature>
<reference evidence="10" key="1">
    <citation type="submission" date="2016-01" db="EMBL/GenBank/DDBJ databases">
        <authorList>
            <person name="Mitreva M."/>
            <person name="Pepin K.H."/>
            <person name="Mihindukulasuriya K.A."/>
            <person name="Fulton R."/>
            <person name="Fronick C."/>
            <person name="O'Laughlin M."/>
            <person name="Miner T."/>
            <person name="Herter B."/>
            <person name="Rosa B.A."/>
            <person name="Cordes M."/>
            <person name="Tomlinson C."/>
            <person name="Wollam A."/>
            <person name="Palsikar V.B."/>
            <person name="Mardis E.R."/>
            <person name="Wilson R.K."/>
        </authorList>
    </citation>
    <scope>NUCLEOTIDE SEQUENCE [LARGE SCALE GENOMIC DNA]</scope>
    <source>
        <strain evidence="10">KA00182</strain>
    </source>
</reference>
<dbReference type="InterPro" id="IPR014777">
    <property type="entry name" value="4pyrrole_Mease_sub1"/>
</dbReference>
<evidence type="ECO:0000259" key="8">
    <source>
        <dbReference type="Pfam" id="PF00590"/>
    </source>
</evidence>
<evidence type="ECO:0000313" key="9">
    <source>
        <dbReference type="EMBL" id="KXB90848.1"/>
    </source>
</evidence>